<gene>
    <name evidence="1" type="ORF">HMPREF0762_00448</name>
</gene>
<sequence length="204" mass="23228">MLGSVREFILVKIVRKQITRRFLPCLTRDASASHPAELSRFRTARIIAIDVARRHGLKNVDINIKRIVAHDDTFLDDGCRLALIVFCRRWFPTICEFTSPLSSNGIGLIGILQPIKVGCQQAVVERNSGRSKLLNQLSKIMQHLWHRFSSYQSGEAARQLFFSSITIMILILLDQISHSEAKAMFSAGNMHRIALRLLMECIQR</sequence>
<name>D0WFD0_SLAES</name>
<protein>
    <submittedName>
        <fullName evidence="1">Uncharacterized protein</fullName>
    </submittedName>
</protein>
<dbReference type="HOGENOM" id="CLU_1342512_0_0_11"/>
<dbReference type="STRING" id="649764.HMPREF0762_00448"/>
<dbReference type="Proteomes" id="UP000006001">
    <property type="component" value="Unassembled WGS sequence"/>
</dbReference>
<evidence type="ECO:0000313" key="2">
    <source>
        <dbReference type="Proteomes" id="UP000006001"/>
    </source>
</evidence>
<dbReference type="AlphaFoldDB" id="D0WFD0"/>
<dbReference type="EMBL" id="ACUX02000005">
    <property type="protein sequence ID" value="EEZ61814.1"/>
    <property type="molecule type" value="Genomic_DNA"/>
</dbReference>
<reference evidence="1" key="1">
    <citation type="submission" date="2009-10" db="EMBL/GenBank/DDBJ databases">
        <authorList>
            <person name="Weinstock G."/>
            <person name="Sodergren E."/>
            <person name="Clifton S."/>
            <person name="Fulton L."/>
            <person name="Fulton B."/>
            <person name="Courtney L."/>
            <person name="Fronick C."/>
            <person name="Harrison M."/>
            <person name="Strong C."/>
            <person name="Farmer C."/>
            <person name="Delahaunty K."/>
            <person name="Markovic C."/>
            <person name="Hall O."/>
            <person name="Minx P."/>
            <person name="Tomlinson C."/>
            <person name="Mitreva M."/>
            <person name="Nelson J."/>
            <person name="Hou S."/>
            <person name="Wollam A."/>
            <person name="Pepin K.H."/>
            <person name="Johnson M."/>
            <person name="Bhonagiri V."/>
            <person name="Nash W.E."/>
            <person name="Warren W."/>
            <person name="Chinwalla A."/>
            <person name="Mardis E.R."/>
            <person name="Wilson R.K."/>
        </authorList>
    </citation>
    <scope>NUCLEOTIDE SEQUENCE [LARGE SCALE GENOMIC DNA]</scope>
    <source>
        <strain evidence="1">ATCC 700122</strain>
    </source>
</reference>
<comment type="caution">
    <text evidence="1">The sequence shown here is derived from an EMBL/GenBank/DDBJ whole genome shotgun (WGS) entry which is preliminary data.</text>
</comment>
<proteinExistence type="predicted"/>
<keyword evidence="2" id="KW-1185">Reference proteome</keyword>
<organism evidence="1 2">
    <name type="scientific">Slackia exigua (strain ATCC 700122 / DSM 15923 / CIP 105133 / JCM 11022 / KCTC 5966 / S-7)</name>
    <dbReference type="NCBI Taxonomy" id="649764"/>
    <lineage>
        <taxon>Bacteria</taxon>
        <taxon>Bacillati</taxon>
        <taxon>Actinomycetota</taxon>
        <taxon>Coriobacteriia</taxon>
        <taxon>Eggerthellales</taxon>
        <taxon>Eggerthellaceae</taxon>
        <taxon>Slackia</taxon>
    </lineage>
</organism>
<accession>D0WFD0</accession>
<evidence type="ECO:0000313" key="1">
    <source>
        <dbReference type="EMBL" id="EEZ61814.1"/>
    </source>
</evidence>